<organism evidence="1 2">
    <name type="scientific">Cannabis sativa</name>
    <name type="common">Hemp</name>
    <name type="synonym">Marijuana</name>
    <dbReference type="NCBI Taxonomy" id="3483"/>
    <lineage>
        <taxon>Eukaryota</taxon>
        <taxon>Viridiplantae</taxon>
        <taxon>Streptophyta</taxon>
        <taxon>Embryophyta</taxon>
        <taxon>Tracheophyta</taxon>
        <taxon>Spermatophyta</taxon>
        <taxon>Magnoliopsida</taxon>
        <taxon>eudicotyledons</taxon>
        <taxon>Gunneridae</taxon>
        <taxon>Pentapetalae</taxon>
        <taxon>rosids</taxon>
        <taxon>fabids</taxon>
        <taxon>Rosales</taxon>
        <taxon>Cannabaceae</taxon>
        <taxon>Cannabis</taxon>
    </lineage>
</organism>
<keyword evidence="2" id="KW-1185">Reference proteome</keyword>
<proteinExistence type="predicted"/>
<evidence type="ECO:0000313" key="1">
    <source>
        <dbReference type="EnsemblPlants" id="cds.evm.model.07.1377"/>
    </source>
</evidence>
<dbReference type="AlphaFoldDB" id="A0A803Q2E3"/>
<protein>
    <submittedName>
        <fullName evidence="1">Uncharacterized protein</fullName>
    </submittedName>
</protein>
<reference evidence="1" key="1">
    <citation type="submission" date="2018-11" db="EMBL/GenBank/DDBJ databases">
        <authorList>
            <person name="Grassa J C."/>
        </authorList>
    </citation>
    <scope>NUCLEOTIDE SEQUENCE [LARGE SCALE GENOMIC DNA]</scope>
</reference>
<accession>A0A803Q2E3</accession>
<sequence length="142" mass="16852">MSENTVKQLSTSQSIRQWQMPLGSIVLQFPNEFVWKSSVIVLNYLRVKLLHPSEFDEESSEISVHLLENFPLHTVPESLVAVTSPKLVYVRSEAAVSPRLLDENQPRRGSAGGHRRRRKRKRMWRLQWWLLLMRWCLERERM</sequence>
<dbReference type="Gramene" id="evm.model.07.1377">
    <property type="protein sequence ID" value="cds.evm.model.07.1377"/>
    <property type="gene ID" value="evm.TU.07.1377"/>
</dbReference>
<dbReference type="Proteomes" id="UP000596661">
    <property type="component" value="Chromosome 7"/>
</dbReference>
<name>A0A803Q2E3_CANSA</name>
<reference evidence="1" key="2">
    <citation type="submission" date="2021-03" db="UniProtKB">
        <authorList>
            <consortium name="EnsemblPlants"/>
        </authorList>
    </citation>
    <scope>IDENTIFICATION</scope>
</reference>
<dbReference type="EMBL" id="UZAU01000664">
    <property type="status" value="NOT_ANNOTATED_CDS"/>
    <property type="molecule type" value="Genomic_DNA"/>
</dbReference>
<dbReference type="EnsemblPlants" id="evm.model.07.1377">
    <property type="protein sequence ID" value="cds.evm.model.07.1377"/>
    <property type="gene ID" value="evm.TU.07.1377"/>
</dbReference>
<evidence type="ECO:0000313" key="2">
    <source>
        <dbReference type="Proteomes" id="UP000596661"/>
    </source>
</evidence>